<evidence type="ECO:0000313" key="2">
    <source>
        <dbReference type="EMBL" id="BBY18646.1"/>
    </source>
</evidence>
<dbReference type="Gene3D" id="3.40.50.1820">
    <property type="entry name" value="alpha/beta hydrolase"/>
    <property type="match status" value="1"/>
</dbReference>
<dbReference type="PANTHER" id="PTHR43689:SF8">
    <property type="entry name" value="ALPHA_BETA-HYDROLASES SUPERFAMILY PROTEIN"/>
    <property type="match status" value="1"/>
</dbReference>
<reference evidence="2 3" key="1">
    <citation type="journal article" date="2019" name="Emerg. Microbes Infect.">
        <title>Comprehensive subspecies identification of 175 nontuberculous mycobacteria species based on 7547 genomic profiles.</title>
        <authorList>
            <person name="Matsumoto Y."/>
            <person name="Kinjo T."/>
            <person name="Motooka D."/>
            <person name="Nabeya D."/>
            <person name="Jung N."/>
            <person name="Uechi K."/>
            <person name="Horii T."/>
            <person name="Iida T."/>
            <person name="Fujita J."/>
            <person name="Nakamura S."/>
        </authorList>
    </citation>
    <scope>NUCLEOTIDE SEQUENCE [LARGE SCALE GENOMIC DNA]</scope>
    <source>
        <strain evidence="2 3">JCM 17423</strain>
    </source>
</reference>
<dbReference type="SUPFAM" id="SSF53474">
    <property type="entry name" value="alpha/beta-Hydrolases"/>
    <property type="match status" value="1"/>
</dbReference>
<feature type="domain" description="AB hydrolase-1" evidence="1">
    <location>
        <begin position="2"/>
        <end position="194"/>
    </location>
</feature>
<accession>A0AAD1MWR2</accession>
<dbReference type="InterPro" id="IPR029058">
    <property type="entry name" value="AB_hydrolase_fold"/>
</dbReference>
<proteinExistence type="predicted"/>
<gene>
    <name evidence="2" type="ORF">MLIT_42380</name>
</gene>
<dbReference type="GO" id="GO:0003824">
    <property type="term" value="F:catalytic activity"/>
    <property type="evidence" value="ECO:0007669"/>
    <property type="project" value="UniProtKB-ARBA"/>
</dbReference>
<evidence type="ECO:0000259" key="1">
    <source>
        <dbReference type="Pfam" id="PF00561"/>
    </source>
</evidence>
<dbReference type="Pfam" id="PF00561">
    <property type="entry name" value="Abhydrolase_1"/>
    <property type="match status" value="1"/>
</dbReference>
<dbReference type="AlphaFoldDB" id="A0AAD1MWR2"/>
<evidence type="ECO:0000313" key="3">
    <source>
        <dbReference type="Proteomes" id="UP000466607"/>
    </source>
</evidence>
<keyword evidence="3" id="KW-1185">Reference proteome</keyword>
<sequence>MAIDLPGHGHTPPAHADADVSLTGLAQRVIELIEHLGLKRIDLVANDTGGAVAQIVAARSGDRISTLTLANCDTEGNTPPWLFAPVTAVARAGLLPRVGPYLAARRRLVRAVLAIGYQHPGRIPDEVVEAYCRPVLGTPDASRALARIITALSSKDLAAVRPQLGALRAPTLIVWGTGDFLFRTKWAHRLAASIPATVDIQWIEGARMHFPDERSQQFHDLLTRHWAAHVE</sequence>
<dbReference type="EMBL" id="AP022586">
    <property type="protein sequence ID" value="BBY18646.1"/>
    <property type="molecule type" value="Genomic_DNA"/>
</dbReference>
<organism evidence="2 3">
    <name type="scientific">Mycolicibacterium litorale</name>
    <dbReference type="NCBI Taxonomy" id="758802"/>
    <lineage>
        <taxon>Bacteria</taxon>
        <taxon>Bacillati</taxon>
        <taxon>Actinomycetota</taxon>
        <taxon>Actinomycetes</taxon>
        <taxon>Mycobacteriales</taxon>
        <taxon>Mycobacteriaceae</taxon>
        <taxon>Mycolicibacterium</taxon>
    </lineage>
</organism>
<protein>
    <recommendedName>
        <fullName evidence="1">AB hydrolase-1 domain-containing protein</fullName>
    </recommendedName>
</protein>
<name>A0AAD1MWR2_9MYCO</name>
<dbReference type="InterPro" id="IPR000073">
    <property type="entry name" value="AB_hydrolase_1"/>
</dbReference>
<dbReference type="Proteomes" id="UP000466607">
    <property type="component" value="Chromosome"/>
</dbReference>
<dbReference type="PANTHER" id="PTHR43689">
    <property type="entry name" value="HYDROLASE"/>
    <property type="match status" value="1"/>
</dbReference>